<dbReference type="STRING" id="109376.A0A0D3BT78"/>
<proteinExistence type="predicted"/>
<organism evidence="1 2">
    <name type="scientific">Brassica oleracea var. oleracea</name>
    <dbReference type="NCBI Taxonomy" id="109376"/>
    <lineage>
        <taxon>Eukaryota</taxon>
        <taxon>Viridiplantae</taxon>
        <taxon>Streptophyta</taxon>
        <taxon>Embryophyta</taxon>
        <taxon>Tracheophyta</taxon>
        <taxon>Spermatophyta</taxon>
        <taxon>Magnoliopsida</taxon>
        <taxon>eudicotyledons</taxon>
        <taxon>Gunneridae</taxon>
        <taxon>Pentapetalae</taxon>
        <taxon>rosids</taxon>
        <taxon>malvids</taxon>
        <taxon>Brassicales</taxon>
        <taxon>Brassicaceae</taxon>
        <taxon>Brassiceae</taxon>
        <taxon>Brassica</taxon>
    </lineage>
</organism>
<reference evidence="1" key="2">
    <citation type="submission" date="2015-03" db="UniProtKB">
        <authorList>
            <consortium name="EnsemblPlants"/>
        </authorList>
    </citation>
    <scope>IDENTIFICATION</scope>
</reference>
<sequence length="109" mass="12495">MGYYLANGIYPKWSTIVQTISDPQGPKKRLFAARQEACRKDVERAFGVLQSKFAIIKGQCRSWKKEVMHDIMTECIIMHNMIIEDERDINAPIRDARAAPVVQVEMAII</sequence>
<dbReference type="PANTHER" id="PTHR47150">
    <property type="entry name" value="OS12G0169200 PROTEIN"/>
    <property type="match status" value="1"/>
</dbReference>
<dbReference type="HOGENOM" id="CLU_012390_2_4_1"/>
<name>A0A0D3BT78_BRAOL</name>
<dbReference type="AlphaFoldDB" id="A0A0D3BT78"/>
<keyword evidence="2" id="KW-1185">Reference proteome</keyword>
<evidence type="ECO:0000313" key="2">
    <source>
        <dbReference type="Proteomes" id="UP000032141"/>
    </source>
</evidence>
<dbReference type="EnsemblPlants" id="Bo4g052390.1">
    <property type="protein sequence ID" value="Bo4g052390.1"/>
    <property type="gene ID" value="Bo4g052390"/>
</dbReference>
<evidence type="ECO:0008006" key="3">
    <source>
        <dbReference type="Google" id="ProtNLM"/>
    </source>
</evidence>
<accession>A0A0D3BT78</accession>
<protein>
    <recommendedName>
        <fullName evidence="3">DDE Tnp4 domain-containing protein</fullName>
    </recommendedName>
</protein>
<dbReference type="OMA" id="ANYTINC"/>
<dbReference type="eggNOG" id="ENOG502QR5Z">
    <property type="taxonomic scope" value="Eukaryota"/>
</dbReference>
<dbReference type="Pfam" id="PF04827">
    <property type="entry name" value="Plant_tran"/>
    <property type="match status" value="1"/>
</dbReference>
<dbReference type="Proteomes" id="UP000032141">
    <property type="component" value="Chromosome C4"/>
</dbReference>
<dbReference type="Gramene" id="Bo4g052390.1">
    <property type="protein sequence ID" value="Bo4g052390.1"/>
    <property type="gene ID" value="Bo4g052390"/>
</dbReference>
<dbReference type="PANTHER" id="PTHR47150:SF7">
    <property type="entry name" value="NUCLEASE"/>
    <property type="match status" value="1"/>
</dbReference>
<reference evidence="1 2" key="1">
    <citation type="journal article" date="2014" name="Genome Biol.">
        <title>Transcriptome and methylome profiling reveals relics of genome dominance in the mesopolyploid Brassica oleracea.</title>
        <authorList>
            <person name="Parkin I.A."/>
            <person name="Koh C."/>
            <person name="Tang H."/>
            <person name="Robinson S.J."/>
            <person name="Kagale S."/>
            <person name="Clarke W.E."/>
            <person name="Town C.D."/>
            <person name="Nixon J."/>
            <person name="Krishnakumar V."/>
            <person name="Bidwell S.L."/>
            <person name="Denoeud F."/>
            <person name="Belcram H."/>
            <person name="Links M.G."/>
            <person name="Just J."/>
            <person name="Clarke C."/>
            <person name="Bender T."/>
            <person name="Huebert T."/>
            <person name="Mason A.S."/>
            <person name="Pires J.C."/>
            <person name="Barker G."/>
            <person name="Moore J."/>
            <person name="Walley P.G."/>
            <person name="Manoli S."/>
            <person name="Batley J."/>
            <person name="Edwards D."/>
            <person name="Nelson M.N."/>
            <person name="Wang X."/>
            <person name="Paterson A.H."/>
            <person name="King G."/>
            <person name="Bancroft I."/>
            <person name="Chalhoub B."/>
            <person name="Sharpe A.G."/>
        </authorList>
    </citation>
    <scope>NUCLEOTIDE SEQUENCE</scope>
    <source>
        <strain evidence="1 2">cv. TO1000</strain>
    </source>
</reference>
<evidence type="ECO:0000313" key="1">
    <source>
        <dbReference type="EnsemblPlants" id="Bo4g052390.1"/>
    </source>
</evidence>
<dbReference type="InterPro" id="IPR006912">
    <property type="entry name" value="Harbinger_derived_prot"/>
</dbReference>